<dbReference type="PATRIC" id="fig|1391654.3.peg.6493"/>
<dbReference type="AlphaFoldDB" id="A0A0K1Q277"/>
<dbReference type="InterPro" id="IPR009057">
    <property type="entry name" value="Homeodomain-like_sf"/>
</dbReference>
<dbReference type="SMART" id="SM00342">
    <property type="entry name" value="HTH_ARAC"/>
    <property type="match status" value="1"/>
</dbReference>
<feature type="domain" description="HTH araC/xylS-type" evidence="4">
    <location>
        <begin position="147"/>
        <end position="248"/>
    </location>
</feature>
<evidence type="ECO:0000259" key="4">
    <source>
        <dbReference type="PROSITE" id="PS01124"/>
    </source>
</evidence>
<organism evidence="5 6">
    <name type="scientific">Labilithrix luteola</name>
    <dbReference type="NCBI Taxonomy" id="1391654"/>
    <lineage>
        <taxon>Bacteria</taxon>
        <taxon>Pseudomonadati</taxon>
        <taxon>Myxococcota</taxon>
        <taxon>Polyangia</taxon>
        <taxon>Polyangiales</taxon>
        <taxon>Labilitrichaceae</taxon>
        <taxon>Labilithrix</taxon>
    </lineage>
</organism>
<reference evidence="5 6" key="1">
    <citation type="submission" date="2015-08" db="EMBL/GenBank/DDBJ databases">
        <authorList>
            <person name="Babu N.S."/>
            <person name="Beckwith C.J."/>
            <person name="Beseler K.G."/>
            <person name="Brison A."/>
            <person name="Carone J.V."/>
            <person name="Caskin T.P."/>
            <person name="Diamond M."/>
            <person name="Durham M.E."/>
            <person name="Foxe J.M."/>
            <person name="Go M."/>
            <person name="Henderson B.A."/>
            <person name="Jones I.B."/>
            <person name="McGettigan J.A."/>
            <person name="Micheletti S.J."/>
            <person name="Nasrallah M.E."/>
            <person name="Ortiz D."/>
            <person name="Piller C.R."/>
            <person name="Privatt S.R."/>
            <person name="Schneider S.L."/>
            <person name="Sharp S."/>
            <person name="Smith T.C."/>
            <person name="Stanton J.D."/>
            <person name="Ullery H.E."/>
            <person name="Wilson R.J."/>
            <person name="Serrano M.G."/>
            <person name="Buck G."/>
            <person name="Lee V."/>
            <person name="Wang Y."/>
            <person name="Carvalho R."/>
            <person name="Voegtly L."/>
            <person name="Shi R."/>
            <person name="Duckworth R."/>
            <person name="Johnson A."/>
            <person name="Loviza R."/>
            <person name="Walstead R."/>
            <person name="Shah Z."/>
            <person name="Kiflezghi M."/>
            <person name="Wade K."/>
            <person name="Ball S.L."/>
            <person name="Bradley K.W."/>
            <person name="Asai D.J."/>
            <person name="Bowman C.A."/>
            <person name="Russell D.A."/>
            <person name="Pope W.H."/>
            <person name="Jacobs-Sera D."/>
            <person name="Hendrix R.W."/>
            <person name="Hatfull G.F."/>
        </authorList>
    </citation>
    <scope>NUCLEOTIDE SEQUENCE [LARGE SCALE GENOMIC DNA]</scope>
    <source>
        <strain evidence="5 6">DSM 27648</strain>
    </source>
</reference>
<proteinExistence type="predicted"/>
<name>A0A0K1Q277_9BACT</name>
<evidence type="ECO:0000313" key="6">
    <source>
        <dbReference type="Proteomes" id="UP000064967"/>
    </source>
</evidence>
<keyword evidence="1" id="KW-0805">Transcription regulation</keyword>
<evidence type="ECO:0000256" key="3">
    <source>
        <dbReference type="ARBA" id="ARBA00023163"/>
    </source>
</evidence>
<dbReference type="InterPro" id="IPR046532">
    <property type="entry name" value="DUF6597"/>
</dbReference>
<evidence type="ECO:0000313" key="5">
    <source>
        <dbReference type="EMBL" id="AKU99741.1"/>
    </source>
</evidence>
<dbReference type="KEGG" id="llu:AKJ09_06405"/>
<evidence type="ECO:0000256" key="1">
    <source>
        <dbReference type="ARBA" id="ARBA00023015"/>
    </source>
</evidence>
<dbReference type="PANTHER" id="PTHR46796:SF15">
    <property type="entry name" value="BLL1074 PROTEIN"/>
    <property type="match status" value="1"/>
</dbReference>
<gene>
    <name evidence="5" type="ORF">AKJ09_06405</name>
</gene>
<evidence type="ECO:0000256" key="2">
    <source>
        <dbReference type="ARBA" id="ARBA00023125"/>
    </source>
</evidence>
<dbReference type="GO" id="GO:0043565">
    <property type="term" value="F:sequence-specific DNA binding"/>
    <property type="evidence" value="ECO:0007669"/>
    <property type="project" value="InterPro"/>
</dbReference>
<dbReference type="PANTHER" id="PTHR46796">
    <property type="entry name" value="HTH-TYPE TRANSCRIPTIONAL ACTIVATOR RHAS-RELATED"/>
    <property type="match status" value="1"/>
</dbReference>
<dbReference type="STRING" id="1391654.AKJ09_06405"/>
<accession>A0A0K1Q277</accession>
<dbReference type="Pfam" id="PF20240">
    <property type="entry name" value="DUF6597"/>
    <property type="match status" value="1"/>
</dbReference>
<sequence>MTGAPDAPVPRAATRERVLPTGSMHVVIRFDRAPLVLFDDASGARPRRLGHGVVGGARSSYYVKSVVETSGSVGAQLVPGAAAMLFGSPASELAETHTSLDELFGADVSRTTDDLAEARTAERKLELFEQLLLSRIAKRTRKQVATSTVHPAVAEALAMFDAGASIASAVERSGYSHRTFLTLFRTAVGLTPKVYCRIQRFQQVLERVVDREAALVDVAFDAGYADQAHLTREFRAFAGITPVEYRMLAPASTNHVPILSSTRGETESRFKFLQDDADVMAAH</sequence>
<dbReference type="Gene3D" id="1.10.10.60">
    <property type="entry name" value="Homeodomain-like"/>
    <property type="match status" value="1"/>
</dbReference>
<dbReference type="Proteomes" id="UP000064967">
    <property type="component" value="Chromosome"/>
</dbReference>
<protein>
    <submittedName>
        <fullName evidence="5">Transcriptional regulator, AraC family</fullName>
    </submittedName>
</protein>
<dbReference type="Pfam" id="PF12833">
    <property type="entry name" value="HTH_18"/>
    <property type="match status" value="1"/>
</dbReference>
<dbReference type="EMBL" id="CP012333">
    <property type="protein sequence ID" value="AKU99741.1"/>
    <property type="molecule type" value="Genomic_DNA"/>
</dbReference>
<dbReference type="InterPro" id="IPR050204">
    <property type="entry name" value="AraC_XylS_family_regulators"/>
</dbReference>
<dbReference type="SUPFAM" id="SSF46689">
    <property type="entry name" value="Homeodomain-like"/>
    <property type="match status" value="1"/>
</dbReference>
<dbReference type="InterPro" id="IPR018060">
    <property type="entry name" value="HTH_AraC"/>
</dbReference>
<keyword evidence="6" id="KW-1185">Reference proteome</keyword>
<keyword evidence="3" id="KW-0804">Transcription</keyword>
<keyword evidence="2" id="KW-0238">DNA-binding</keyword>
<dbReference type="PROSITE" id="PS01124">
    <property type="entry name" value="HTH_ARAC_FAMILY_2"/>
    <property type="match status" value="1"/>
</dbReference>
<dbReference type="GO" id="GO:0003700">
    <property type="term" value="F:DNA-binding transcription factor activity"/>
    <property type="evidence" value="ECO:0007669"/>
    <property type="project" value="InterPro"/>
</dbReference>